<dbReference type="KEGG" id="poj:PtoMrB4_53400"/>
<gene>
    <name evidence="1" type="ORF">PtoMrB4_53400</name>
</gene>
<protein>
    <recommendedName>
        <fullName evidence="3">Solute-binding protein family 3/N-terminal domain-containing protein</fullName>
    </recommendedName>
</protein>
<name>A0A679GKK0_9GAMM</name>
<sequence length="341" mass="38440">MGTGDAWVNCRPRASIALGDERLNPVWVKRREACNLAPLLCWCLFADCRGTVMGPVRHTLILLCCLLLLPALPARAERLLRVCQYHGANYAYRIELANLILARTADRYGAARIAPGDERPDPSQDRCLALLREGQVDLAYVPPNAERLGTLDMLPVDMHAGMLGYRVLIIRRDRQADFAQVQDVEGLRQRIGGFGSQWSDFPIFERNHLPVLGMANPGNLLPMLEQRRFDYFHRALSEAWMEVQGHPDLMVEPHLALRYAMPVYFAFNRGDAELARRFAEGFEQVREDGSFRALFLRHYGHLGDLARLGERRIIELDSGLPATDASLWLDPPTADGKDGTP</sequence>
<dbReference type="EMBL" id="AP022642">
    <property type="protein sequence ID" value="BCA31363.1"/>
    <property type="molecule type" value="Genomic_DNA"/>
</dbReference>
<dbReference type="AlphaFoldDB" id="A0A679GKK0"/>
<evidence type="ECO:0008006" key="3">
    <source>
        <dbReference type="Google" id="ProtNLM"/>
    </source>
</evidence>
<organism evidence="1 2">
    <name type="scientific">Metapseudomonas otitidis</name>
    <dbReference type="NCBI Taxonomy" id="319939"/>
    <lineage>
        <taxon>Bacteria</taxon>
        <taxon>Pseudomonadati</taxon>
        <taxon>Pseudomonadota</taxon>
        <taxon>Gammaproteobacteria</taxon>
        <taxon>Pseudomonadales</taxon>
        <taxon>Pseudomonadaceae</taxon>
        <taxon>Metapseudomonas</taxon>
    </lineage>
</organism>
<dbReference type="SUPFAM" id="SSF53850">
    <property type="entry name" value="Periplasmic binding protein-like II"/>
    <property type="match status" value="1"/>
</dbReference>
<dbReference type="Gene3D" id="3.40.190.10">
    <property type="entry name" value="Periplasmic binding protein-like II"/>
    <property type="match status" value="2"/>
</dbReference>
<reference evidence="1 2" key="1">
    <citation type="journal article" date="2020" name="Microbiol. Resour. Announc.">
        <title>Complete genome sequence of Pseudomonas otitidis strain MrB4, isolated from Lake Biwa in Japan.</title>
        <authorList>
            <person name="Miyazaki K."/>
            <person name="Hase E."/>
            <person name="Maruya T."/>
        </authorList>
    </citation>
    <scope>NUCLEOTIDE SEQUENCE [LARGE SCALE GENOMIC DNA]</scope>
    <source>
        <strain evidence="1 2">MrB4</strain>
    </source>
</reference>
<evidence type="ECO:0000313" key="2">
    <source>
        <dbReference type="Proteomes" id="UP000501237"/>
    </source>
</evidence>
<evidence type="ECO:0000313" key="1">
    <source>
        <dbReference type="EMBL" id="BCA31363.1"/>
    </source>
</evidence>
<accession>A0A679GKK0</accession>
<dbReference type="Proteomes" id="UP000501237">
    <property type="component" value="Chromosome"/>
</dbReference>
<proteinExistence type="predicted"/>